<evidence type="ECO:0000256" key="2">
    <source>
        <dbReference type="ARBA" id="ARBA00022679"/>
    </source>
</evidence>
<protein>
    <recommendedName>
        <fullName evidence="8">Chalcone synthase</fullName>
    </recommendedName>
</protein>
<dbReference type="InterPro" id="IPR001099">
    <property type="entry name" value="Chalcone/stilbene_synt_N"/>
</dbReference>
<evidence type="ECO:0000313" key="7">
    <source>
        <dbReference type="Proteomes" id="UP001295794"/>
    </source>
</evidence>
<evidence type="ECO:0000259" key="5">
    <source>
        <dbReference type="Pfam" id="PF02797"/>
    </source>
</evidence>
<dbReference type="PANTHER" id="PTHR11877">
    <property type="entry name" value="HYDROXYMETHYLGLUTARYL-COA SYNTHASE"/>
    <property type="match status" value="1"/>
</dbReference>
<evidence type="ECO:0008006" key="8">
    <source>
        <dbReference type="Google" id="ProtNLM"/>
    </source>
</evidence>
<sequence length="378" mass="40015">MTASSLLITGFGVSYPPHLTATEDLDKLAHKWFPSSPALDKVLAINRRTGIKARSVVCPLVDLPCPSSVRESSEIFNREGIPLAKSAAQAALAEAALSAADVTHLVATTCTSASHPGFDCVLSKELNLRPTIERVLLGGVGCAGGLAALRLAASLCQAAAWRGEPAHVLVVACEITTTMGRDELRRIAAEQQVRIGITLFGDGAAALVLSLDRPSANGIYELVNWTHMMVADTLGDLRFDPEGTGFTPTLSHRVPALTSKCVPQIFSTLLSSNAAAADASATLATPRSDLRPREFDWAVHPGGAAILTAVQETMGVGREHLKASWEIYEQHGNMSSVTVLCVLDALRRHPGREEVVSIAFGPGVAAEGALLRRITKSY</sequence>
<dbReference type="InterPro" id="IPR011141">
    <property type="entry name" value="Polyketide_synthase_type-III"/>
</dbReference>
<dbReference type="Pfam" id="PF02797">
    <property type="entry name" value="Chal_sti_synt_C"/>
    <property type="match status" value="1"/>
</dbReference>
<organism evidence="6 7">
    <name type="scientific">Mycena citricolor</name>
    <dbReference type="NCBI Taxonomy" id="2018698"/>
    <lineage>
        <taxon>Eukaryota</taxon>
        <taxon>Fungi</taxon>
        <taxon>Dikarya</taxon>
        <taxon>Basidiomycota</taxon>
        <taxon>Agaricomycotina</taxon>
        <taxon>Agaricomycetes</taxon>
        <taxon>Agaricomycetidae</taxon>
        <taxon>Agaricales</taxon>
        <taxon>Marasmiineae</taxon>
        <taxon>Mycenaceae</taxon>
        <taxon>Mycena</taxon>
    </lineage>
</organism>
<dbReference type="Proteomes" id="UP001295794">
    <property type="component" value="Unassembled WGS sequence"/>
</dbReference>
<accession>A0AAD2HX22</accession>
<dbReference type="SUPFAM" id="SSF53901">
    <property type="entry name" value="Thiolase-like"/>
    <property type="match status" value="2"/>
</dbReference>
<evidence type="ECO:0000256" key="3">
    <source>
        <dbReference type="RuleBase" id="RU003633"/>
    </source>
</evidence>
<dbReference type="InterPro" id="IPR012328">
    <property type="entry name" value="Chalcone/stilbene_synt_C"/>
</dbReference>
<evidence type="ECO:0000313" key="6">
    <source>
        <dbReference type="EMBL" id="CAK5282871.1"/>
    </source>
</evidence>
<dbReference type="GO" id="GO:0030639">
    <property type="term" value="P:polyketide biosynthetic process"/>
    <property type="evidence" value="ECO:0007669"/>
    <property type="project" value="TreeGrafter"/>
</dbReference>
<name>A0AAD2HX22_9AGAR</name>
<dbReference type="GO" id="GO:0016747">
    <property type="term" value="F:acyltransferase activity, transferring groups other than amino-acyl groups"/>
    <property type="evidence" value="ECO:0007669"/>
    <property type="project" value="InterPro"/>
</dbReference>
<dbReference type="Pfam" id="PF00195">
    <property type="entry name" value="Chal_sti_synt_N"/>
    <property type="match status" value="1"/>
</dbReference>
<proteinExistence type="inferred from homology"/>
<dbReference type="PIRSF" id="PIRSF000451">
    <property type="entry name" value="PKS_III"/>
    <property type="match status" value="1"/>
</dbReference>
<keyword evidence="2 3" id="KW-0808">Transferase</keyword>
<dbReference type="InterPro" id="IPR016039">
    <property type="entry name" value="Thiolase-like"/>
</dbReference>
<evidence type="ECO:0000259" key="4">
    <source>
        <dbReference type="Pfam" id="PF00195"/>
    </source>
</evidence>
<evidence type="ECO:0000256" key="1">
    <source>
        <dbReference type="ARBA" id="ARBA00005531"/>
    </source>
</evidence>
<keyword evidence="7" id="KW-1185">Reference proteome</keyword>
<dbReference type="PANTHER" id="PTHR11877:SF46">
    <property type="entry name" value="TYPE III POLYKETIDE SYNTHASE A"/>
    <property type="match status" value="1"/>
</dbReference>
<feature type="domain" description="Chalcone/stilbene synthase C-terminal" evidence="5">
    <location>
        <begin position="295"/>
        <end position="374"/>
    </location>
</feature>
<comment type="similarity">
    <text evidence="1 3">Belongs to the thiolase-like superfamily. Chalcone/stilbene synthases family.</text>
</comment>
<dbReference type="AlphaFoldDB" id="A0AAD2HX22"/>
<feature type="domain" description="Chalcone/stilbene synthase N-terminal" evidence="4">
    <location>
        <begin position="67"/>
        <end position="210"/>
    </location>
</feature>
<dbReference type="Gene3D" id="3.40.47.10">
    <property type="match status" value="2"/>
</dbReference>
<reference evidence="6" key="1">
    <citation type="submission" date="2023-11" db="EMBL/GenBank/DDBJ databases">
        <authorList>
            <person name="De Vega J J."/>
            <person name="De Vega J J."/>
        </authorList>
    </citation>
    <scope>NUCLEOTIDE SEQUENCE</scope>
</reference>
<comment type="caution">
    <text evidence="6">The sequence shown here is derived from an EMBL/GenBank/DDBJ whole genome shotgun (WGS) entry which is preliminary data.</text>
</comment>
<gene>
    <name evidence="6" type="ORF">MYCIT1_LOCUS34979</name>
</gene>
<dbReference type="EMBL" id="CAVNYO010000463">
    <property type="protein sequence ID" value="CAK5282871.1"/>
    <property type="molecule type" value="Genomic_DNA"/>
</dbReference>
<keyword evidence="3" id="KW-0012">Acyltransferase</keyword>